<evidence type="ECO:0000259" key="5">
    <source>
        <dbReference type="PROSITE" id="PS51078"/>
    </source>
</evidence>
<gene>
    <name evidence="6" type="ORF">SAMN02745220_03379</name>
</gene>
<evidence type="ECO:0000256" key="1">
    <source>
        <dbReference type="ARBA" id="ARBA00023015"/>
    </source>
</evidence>
<keyword evidence="3" id="KW-0804">Transcription</keyword>
<evidence type="ECO:0000313" key="6">
    <source>
        <dbReference type="EMBL" id="SHO50367.1"/>
    </source>
</evidence>
<dbReference type="SMART" id="SM00346">
    <property type="entry name" value="HTH_ICLR"/>
    <property type="match status" value="1"/>
</dbReference>
<dbReference type="Pfam" id="PF01614">
    <property type="entry name" value="IclR_C"/>
    <property type="match status" value="1"/>
</dbReference>
<dbReference type="Gene3D" id="3.30.450.40">
    <property type="match status" value="1"/>
</dbReference>
<dbReference type="RefSeq" id="WP_073614844.1">
    <property type="nucleotide sequence ID" value="NZ_FRFE01000018.1"/>
</dbReference>
<dbReference type="PANTHER" id="PTHR30136">
    <property type="entry name" value="HELIX-TURN-HELIX TRANSCRIPTIONAL REGULATOR, ICLR FAMILY"/>
    <property type="match status" value="1"/>
</dbReference>
<dbReference type="Proteomes" id="UP000184603">
    <property type="component" value="Unassembled WGS sequence"/>
</dbReference>
<name>A0A1M7YCL0_9BACT</name>
<evidence type="ECO:0000313" key="7">
    <source>
        <dbReference type="Proteomes" id="UP000184603"/>
    </source>
</evidence>
<dbReference type="EMBL" id="FRFE01000018">
    <property type="protein sequence ID" value="SHO50367.1"/>
    <property type="molecule type" value="Genomic_DNA"/>
</dbReference>
<dbReference type="InterPro" id="IPR036390">
    <property type="entry name" value="WH_DNA-bd_sf"/>
</dbReference>
<keyword evidence="7" id="KW-1185">Reference proteome</keyword>
<reference evidence="6 7" key="1">
    <citation type="submission" date="2016-12" db="EMBL/GenBank/DDBJ databases">
        <authorList>
            <person name="Song W.-J."/>
            <person name="Kurnit D.M."/>
        </authorList>
    </citation>
    <scope>NUCLEOTIDE SEQUENCE [LARGE SCALE GENOMIC DNA]</scope>
    <source>
        <strain evidence="6 7">DSM 18488</strain>
    </source>
</reference>
<dbReference type="Gene3D" id="1.10.10.10">
    <property type="entry name" value="Winged helix-like DNA-binding domain superfamily/Winged helix DNA-binding domain"/>
    <property type="match status" value="1"/>
</dbReference>
<dbReference type="GO" id="GO:0003700">
    <property type="term" value="F:DNA-binding transcription factor activity"/>
    <property type="evidence" value="ECO:0007669"/>
    <property type="project" value="TreeGrafter"/>
</dbReference>
<accession>A0A1M7YCL0</accession>
<dbReference type="InterPro" id="IPR005471">
    <property type="entry name" value="Tscrpt_reg_IclR_N"/>
</dbReference>
<proteinExistence type="predicted"/>
<sequence>MPTSTSYFSKSLEKGLKILALFNRETPALSQTEIASLVDLNMTSTYRYINTLVEMGYLEKDETTKRVRPSIFCLAFCNNLMRATDHNRFIKALVDDVHSRCNITIDVALSVDDDMMRIYHREAADTLTYSLPDFTRNCLHNTALGKAFLSSLPADELQSRIANLQMTAKTEHTIVDRDVLKNQLLLAKTRKYAMTVEEFLPGLIAIAAPLINPHTGRGIGAVSFDFSVLQRSPEEVEVQYAPLIIELAAKISATIPVEGRLGSV</sequence>
<dbReference type="InterPro" id="IPR036388">
    <property type="entry name" value="WH-like_DNA-bd_sf"/>
</dbReference>
<evidence type="ECO:0000256" key="3">
    <source>
        <dbReference type="ARBA" id="ARBA00023163"/>
    </source>
</evidence>
<dbReference type="SUPFAM" id="SSF55781">
    <property type="entry name" value="GAF domain-like"/>
    <property type="match status" value="1"/>
</dbReference>
<keyword evidence="1" id="KW-0805">Transcription regulation</keyword>
<dbReference type="OrthoDB" id="5429565at2"/>
<dbReference type="InterPro" id="IPR029016">
    <property type="entry name" value="GAF-like_dom_sf"/>
</dbReference>
<dbReference type="InterPro" id="IPR050707">
    <property type="entry name" value="HTH_MetabolicPath_Reg"/>
</dbReference>
<dbReference type="GO" id="GO:0003677">
    <property type="term" value="F:DNA binding"/>
    <property type="evidence" value="ECO:0007669"/>
    <property type="project" value="UniProtKB-KW"/>
</dbReference>
<dbReference type="Pfam" id="PF09339">
    <property type="entry name" value="HTH_IclR"/>
    <property type="match status" value="1"/>
</dbReference>
<feature type="domain" description="IclR-ED" evidence="5">
    <location>
        <begin position="72"/>
        <end position="257"/>
    </location>
</feature>
<evidence type="ECO:0000256" key="2">
    <source>
        <dbReference type="ARBA" id="ARBA00023125"/>
    </source>
</evidence>
<protein>
    <submittedName>
        <fullName evidence="6">Transcriptional regulator, IclR family</fullName>
    </submittedName>
</protein>
<dbReference type="GO" id="GO:0045892">
    <property type="term" value="P:negative regulation of DNA-templated transcription"/>
    <property type="evidence" value="ECO:0007669"/>
    <property type="project" value="TreeGrafter"/>
</dbReference>
<dbReference type="PROSITE" id="PS51077">
    <property type="entry name" value="HTH_ICLR"/>
    <property type="match status" value="1"/>
</dbReference>
<organism evidence="6 7">
    <name type="scientific">Desulfopila aestuarii DSM 18488</name>
    <dbReference type="NCBI Taxonomy" id="1121416"/>
    <lineage>
        <taxon>Bacteria</taxon>
        <taxon>Pseudomonadati</taxon>
        <taxon>Thermodesulfobacteriota</taxon>
        <taxon>Desulfobulbia</taxon>
        <taxon>Desulfobulbales</taxon>
        <taxon>Desulfocapsaceae</taxon>
        <taxon>Desulfopila</taxon>
    </lineage>
</organism>
<dbReference type="PANTHER" id="PTHR30136:SF35">
    <property type="entry name" value="HTH-TYPE TRANSCRIPTIONAL REGULATOR RV1719"/>
    <property type="match status" value="1"/>
</dbReference>
<dbReference type="AlphaFoldDB" id="A0A1M7YCL0"/>
<dbReference type="InterPro" id="IPR014757">
    <property type="entry name" value="Tscrpt_reg_IclR_C"/>
</dbReference>
<dbReference type="SUPFAM" id="SSF46785">
    <property type="entry name" value="Winged helix' DNA-binding domain"/>
    <property type="match status" value="1"/>
</dbReference>
<dbReference type="STRING" id="1121416.SAMN02745220_03379"/>
<feature type="domain" description="HTH iclR-type" evidence="4">
    <location>
        <begin position="9"/>
        <end position="71"/>
    </location>
</feature>
<dbReference type="PROSITE" id="PS51078">
    <property type="entry name" value="ICLR_ED"/>
    <property type="match status" value="1"/>
</dbReference>
<keyword evidence="2" id="KW-0238">DNA-binding</keyword>
<evidence type="ECO:0000259" key="4">
    <source>
        <dbReference type="PROSITE" id="PS51077"/>
    </source>
</evidence>